<dbReference type="EMBL" id="JAPTGB010000002">
    <property type="protein sequence ID" value="MCZ0859770.1"/>
    <property type="molecule type" value="Genomic_DNA"/>
</dbReference>
<sequence length="488" mass="51632">MSEKKTSGWLATIKDLRVLLVIVLVIIALAAIFVPMGDRGDSMTNLQFGLDLDGGSWIQLEFQAEVVTIGAGADVNDVAAKMGEALDCTVVPIDQYHLEVQTKATEEELRAAVTAAGATFISYENGVGTTTAETVKRILESKVNSLGTNDVKVNTLTNPNGVAQYVRVEMAGVDMQTAQEIVGKQGLFEIRIVTTGNETAHVLYGDSVASVQNPTQNPAGSNNWGVGFNLNNDGAKALQQACIQYGATTNPQAHNLNMYLDGVEVYSAPLSNDLAIQIATHTVNSLYAGTGSGEEGHQQAQELEIHLRAGALPVQVEIAGSGSTSAALGEYFKIVCLIAGIAALAAVAVMVYLRYRVAEIVLPMIATNMAEIIILLGIAVFIQQLDIAAIAALIAVLGTGIDQLVIITDEVVHEGKVPSPTLYLKRLTRALAIIMTSAATVIIAMFPLIVMDLSTLKGFAIISILGILIGVLITRPAYGKIVMDIMAK</sequence>
<keyword evidence="7 9" id="KW-0811">Translocation</keyword>
<comment type="caution">
    <text evidence="11">The sequence shown here is derived from an EMBL/GenBank/DDBJ whole genome shotgun (WGS) entry which is preliminary data.</text>
</comment>
<dbReference type="InterPro" id="IPR024912">
    <property type="entry name" value="SecD_arc"/>
</dbReference>
<dbReference type="Pfam" id="PF02355">
    <property type="entry name" value="SecD_SecF_C"/>
    <property type="match status" value="1"/>
</dbReference>
<proteinExistence type="inferred from homology"/>
<keyword evidence="2 9" id="KW-0813">Transport</keyword>
<feature type="transmembrane region" description="Helical" evidence="9">
    <location>
        <begin position="456"/>
        <end position="478"/>
    </location>
</feature>
<dbReference type="InterPro" id="IPR048634">
    <property type="entry name" value="SecD_SecF_C"/>
</dbReference>
<keyword evidence="12" id="KW-1185">Reference proteome</keyword>
<feature type="transmembrane region" description="Helical" evidence="9">
    <location>
        <begin position="360"/>
        <end position="381"/>
    </location>
</feature>
<evidence type="ECO:0000256" key="9">
    <source>
        <dbReference type="HAMAP-Rule" id="MF_01463"/>
    </source>
</evidence>
<keyword evidence="5 9" id="KW-0653">Protein transport</keyword>
<evidence type="ECO:0000256" key="6">
    <source>
        <dbReference type="ARBA" id="ARBA00022989"/>
    </source>
</evidence>
<feature type="transmembrane region" description="Helical" evidence="9">
    <location>
        <begin position="427"/>
        <end position="450"/>
    </location>
</feature>
<dbReference type="NCBIfam" id="NF006217">
    <property type="entry name" value="PRK08343.1-3"/>
    <property type="match status" value="1"/>
</dbReference>
<dbReference type="Proteomes" id="UP001141422">
    <property type="component" value="Unassembled WGS sequence"/>
</dbReference>
<dbReference type="PANTHER" id="PTHR30081:SF1">
    <property type="entry name" value="PROTEIN TRANSLOCASE SUBUNIT SECD"/>
    <property type="match status" value="1"/>
</dbReference>
<feature type="domain" description="Protein export membrane protein SecD/SecF C-terminal" evidence="10">
    <location>
        <begin position="324"/>
        <end position="472"/>
    </location>
</feature>
<evidence type="ECO:0000256" key="2">
    <source>
        <dbReference type="ARBA" id="ARBA00022448"/>
    </source>
</evidence>
<keyword evidence="4 9" id="KW-0812">Transmembrane</keyword>
<comment type="function">
    <text evidence="9">Involved in protein export.</text>
</comment>
<keyword evidence="6 9" id="KW-1133">Transmembrane helix</keyword>
<evidence type="ECO:0000256" key="8">
    <source>
        <dbReference type="ARBA" id="ARBA00023136"/>
    </source>
</evidence>
<evidence type="ECO:0000256" key="1">
    <source>
        <dbReference type="ARBA" id="ARBA00004651"/>
    </source>
</evidence>
<name>A0ABT4IF29_9EURY</name>
<keyword evidence="3 9" id="KW-1003">Cell membrane</keyword>
<keyword evidence="8 9" id="KW-0472">Membrane</keyword>
<comment type="similarity">
    <text evidence="9">Belongs to the SecD/SecF family. SecD subfamily.</text>
</comment>
<feature type="transmembrane region" description="Helical" evidence="9">
    <location>
        <begin position="331"/>
        <end position="353"/>
    </location>
</feature>
<evidence type="ECO:0000313" key="11">
    <source>
        <dbReference type="EMBL" id="MCZ0859770.1"/>
    </source>
</evidence>
<dbReference type="Gene3D" id="3.30.70.3400">
    <property type="match status" value="1"/>
</dbReference>
<reference evidence="11" key="1">
    <citation type="submission" date="2022-12" db="EMBL/GenBank/DDBJ databases">
        <title>Isolation and characterisation of novel Methanocorpusculum spp. from native Australian herbivores indicates the genus is ancestrally host-associated.</title>
        <authorList>
            <person name="Volmer J.G."/>
            <person name="Soo R.M."/>
            <person name="Evans P.N."/>
            <person name="Hoedt E.C."/>
            <person name="Astorga Alsina A.L."/>
            <person name="Woodcroft B.J."/>
            <person name="Tyson G.W."/>
            <person name="Hugenholtz P."/>
            <person name="Morrison M."/>
        </authorList>
    </citation>
    <scope>NUCLEOTIDE SEQUENCE</scope>
    <source>
        <strain evidence="11">MG</strain>
    </source>
</reference>
<feature type="transmembrane region" description="Helical" evidence="9">
    <location>
        <begin position="387"/>
        <end position="407"/>
    </location>
</feature>
<evidence type="ECO:0000259" key="10">
    <source>
        <dbReference type="Pfam" id="PF02355"/>
    </source>
</evidence>
<dbReference type="Gene3D" id="1.20.1640.10">
    <property type="entry name" value="Multidrug efflux transporter AcrB transmembrane domain"/>
    <property type="match status" value="1"/>
</dbReference>
<evidence type="ECO:0000256" key="3">
    <source>
        <dbReference type="ARBA" id="ARBA00022475"/>
    </source>
</evidence>
<accession>A0ABT4IF29</accession>
<dbReference type="SUPFAM" id="SSF82866">
    <property type="entry name" value="Multidrug efflux transporter AcrB transmembrane domain"/>
    <property type="match status" value="1"/>
</dbReference>
<feature type="transmembrane region" description="Helical" evidence="9">
    <location>
        <begin position="16"/>
        <end position="36"/>
    </location>
</feature>
<dbReference type="PANTHER" id="PTHR30081">
    <property type="entry name" value="PROTEIN-EXPORT MEMBRANE PROTEIN SEC"/>
    <property type="match status" value="1"/>
</dbReference>
<dbReference type="RefSeq" id="WP_268923991.1">
    <property type="nucleotide sequence ID" value="NZ_JAPTGB010000002.1"/>
</dbReference>
<dbReference type="InterPro" id="IPR022813">
    <property type="entry name" value="SecD/SecF_arch_bac"/>
</dbReference>
<protein>
    <recommendedName>
        <fullName evidence="9">Protein-export membrane protein SecD</fullName>
    </recommendedName>
</protein>
<evidence type="ECO:0000256" key="5">
    <source>
        <dbReference type="ARBA" id="ARBA00022927"/>
    </source>
</evidence>
<comment type="subcellular location">
    <subcellularLocation>
        <location evidence="1 9">Cell membrane</location>
        <topology evidence="1 9">Multi-pass membrane protein</topology>
    </subcellularLocation>
</comment>
<gene>
    <name evidence="9" type="primary">secD</name>
    <name evidence="11" type="ORF">O0S10_00845</name>
</gene>
<comment type="subunit">
    <text evidence="9">Part of the protein translocation apparatus. Forms a complex with SecF.</text>
</comment>
<evidence type="ECO:0000256" key="7">
    <source>
        <dbReference type="ARBA" id="ARBA00023010"/>
    </source>
</evidence>
<organism evidence="11 12">
    <name type="scientific">Methanocorpusculum petauri</name>
    <dbReference type="NCBI Taxonomy" id="3002863"/>
    <lineage>
        <taxon>Archaea</taxon>
        <taxon>Methanobacteriati</taxon>
        <taxon>Methanobacteriota</taxon>
        <taxon>Stenosarchaea group</taxon>
        <taxon>Methanomicrobia</taxon>
        <taxon>Methanomicrobiales</taxon>
        <taxon>Methanocorpusculaceae</taxon>
        <taxon>Methanocorpusculum</taxon>
    </lineage>
</organism>
<evidence type="ECO:0000313" key="12">
    <source>
        <dbReference type="Proteomes" id="UP001141422"/>
    </source>
</evidence>
<evidence type="ECO:0000256" key="4">
    <source>
        <dbReference type="ARBA" id="ARBA00022692"/>
    </source>
</evidence>
<dbReference type="HAMAP" id="MF_01463_A">
    <property type="entry name" value="SecD_A"/>
    <property type="match status" value="1"/>
</dbReference>